<evidence type="ECO:0000313" key="3">
    <source>
        <dbReference type="EMBL" id="MDC7682485.1"/>
    </source>
</evidence>
<keyword evidence="2" id="KW-0472">Membrane</keyword>
<feature type="region of interest" description="Disordered" evidence="1">
    <location>
        <begin position="134"/>
        <end position="180"/>
    </location>
</feature>
<comment type="caution">
    <text evidence="3">The sequence shown here is derived from an EMBL/GenBank/DDBJ whole genome shotgun (WGS) entry which is preliminary data.</text>
</comment>
<dbReference type="Proteomes" id="UP001214854">
    <property type="component" value="Unassembled WGS sequence"/>
</dbReference>
<feature type="transmembrane region" description="Helical" evidence="2">
    <location>
        <begin position="17"/>
        <end position="38"/>
    </location>
</feature>
<reference evidence="3 4" key="1">
    <citation type="submission" date="2023-01" db="EMBL/GenBank/DDBJ databases">
        <title>Novel species of the genus Asticcacaulis isolated from rivers.</title>
        <authorList>
            <person name="Lu H."/>
        </authorList>
    </citation>
    <scope>NUCLEOTIDE SEQUENCE [LARGE SCALE GENOMIC DNA]</scope>
    <source>
        <strain evidence="3 4">BYS171W</strain>
    </source>
</reference>
<dbReference type="RefSeq" id="WP_272746972.1">
    <property type="nucleotide sequence ID" value="NZ_JAQQKX010000002.1"/>
</dbReference>
<gene>
    <name evidence="3" type="ORF">PQU92_04310</name>
</gene>
<keyword evidence="4" id="KW-1185">Reference proteome</keyword>
<keyword evidence="2" id="KW-1133">Transmembrane helix</keyword>
<keyword evidence="2" id="KW-0812">Transmembrane</keyword>
<evidence type="ECO:0000313" key="4">
    <source>
        <dbReference type="Proteomes" id="UP001214854"/>
    </source>
</evidence>
<name>A0ABT5HQY7_9CAUL</name>
<dbReference type="InterPro" id="IPR008523">
    <property type="entry name" value="DUF805"/>
</dbReference>
<dbReference type="Pfam" id="PF05656">
    <property type="entry name" value="DUF805"/>
    <property type="match status" value="1"/>
</dbReference>
<organism evidence="3 4">
    <name type="scientific">Asticcacaulis aquaticus</name>
    <dbReference type="NCBI Taxonomy" id="2984212"/>
    <lineage>
        <taxon>Bacteria</taxon>
        <taxon>Pseudomonadati</taxon>
        <taxon>Pseudomonadota</taxon>
        <taxon>Alphaproteobacteria</taxon>
        <taxon>Caulobacterales</taxon>
        <taxon>Caulobacteraceae</taxon>
        <taxon>Asticcacaulis</taxon>
    </lineage>
</organism>
<protein>
    <submittedName>
        <fullName evidence="3">DUF805 domain-containing protein</fullName>
    </submittedName>
</protein>
<feature type="transmembrane region" description="Helical" evidence="2">
    <location>
        <begin position="44"/>
        <end position="63"/>
    </location>
</feature>
<feature type="transmembrane region" description="Helical" evidence="2">
    <location>
        <begin position="75"/>
        <end position="98"/>
    </location>
</feature>
<feature type="transmembrane region" description="Helical" evidence="2">
    <location>
        <begin position="104"/>
        <end position="125"/>
    </location>
</feature>
<accession>A0ABT5HQY7</accession>
<proteinExistence type="predicted"/>
<feature type="compositionally biased region" description="Low complexity" evidence="1">
    <location>
        <begin position="165"/>
        <end position="180"/>
    </location>
</feature>
<dbReference type="EMBL" id="JAQQKX010000002">
    <property type="protein sequence ID" value="MDC7682485.1"/>
    <property type="molecule type" value="Genomic_DNA"/>
</dbReference>
<evidence type="ECO:0000256" key="2">
    <source>
        <dbReference type="SAM" id="Phobius"/>
    </source>
</evidence>
<evidence type="ECO:0000256" key="1">
    <source>
        <dbReference type="SAM" id="MobiDB-lite"/>
    </source>
</evidence>
<sequence>MTTADSPLHTGRLTRRGFILCVVVLLVLSYAPDAIALMVETPQWLIELPVFAVLAIVLLLFASRRLRDSGKSTGLLWLALMVITPVYLLFASPLAGFLPVPSQLSTLALIGANGIVFGGLIYLALQPSYAPPAPKVLAPEPDTGPSVPVLTDPEVGLTPDAPDVSASDASASDSSSSSSD</sequence>